<feature type="binding site" evidence="6">
    <location>
        <position position="185"/>
    </location>
    <ligand>
        <name>S-adenosyl-L-methionine</name>
        <dbReference type="ChEBI" id="CHEBI:59789"/>
    </ligand>
</feature>
<name>A0A8H9C8B9_9HYPH</name>
<dbReference type="EC" id="2.1.1.-" evidence="6"/>
<dbReference type="InterPro" id="IPR029063">
    <property type="entry name" value="SAM-dependent_MTases_sf"/>
</dbReference>
<accession>A0A8H9C8B9</accession>
<dbReference type="CDD" id="cd02440">
    <property type="entry name" value="AdoMet_MTases"/>
    <property type="match status" value="1"/>
</dbReference>
<dbReference type="PANTHER" id="PTHR43648:SF1">
    <property type="entry name" value="ELECTRON TRANSFER FLAVOPROTEIN BETA SUBUNIT LYSINE METHYLTRANSFERASE"/>
    <property type="match status" value="1"/>
</dbReference>
<proteinExistence type="inferred from homology"/>
<dbReference type="GO" id="GO:0032259">
    <property type="term" value="P:methylation"/>
    <property type="evidence" value="ECO:0007669"/>
    <property type="project" value="UniProtKB-KW"/>
</dbReference>
<organism evidence="7 8">
    <name type="scientific">Methylobacterium indicum</name>
    <dbReference type="NCBI Taxonomy" id="1775910"/>
    <lineage>
        <taxon>Bacteria</taxon>
        <taxon>Pseudomonadati</taxon>
        <taxon>Pseudomonadota</taxon>
        <taxon>Alphaproteobacteria</taxon>
        <taxon>Hyphomicrobiales</taxon>
        <taxon>Methylobacteriaceae</taxon>
        <taxon>Methylobacterium</taxon>
    </lineage>
</organism>
<dbReference type="InterPro" id="IPR004498">
    <property type="entry name" value="Ribosomal_PrmA_MeTrfase"/>
</dbReference>
<evidence type="ECO:0000313" key="7">
    <source>
        <dbReference type="EMBL" id="BCM85576.1"/>
    </source>
</evidence>
<dbReference type="Proteomes" id="UP000663508">
    <property type="component" value="Chromosome"/>
</dbReference>
<dbReference type="Gene3D" id="3.40.50.150">
    <property type="entry name" value="Vaccinia Virus protein VP39"/>
    <property type="match status" value="1"/>
</dbReference>
<dbReference type="GO" id="GO:0008276">
    <property type="term" value="F:protein methyltransferase activity"/>
    <property type="evidence" value="ECO:0007669"/>
    <property type="project" value="UniProtKB-UniRule"/>
</dbReference>
<evidence type="ECO:0000313" key="8">
    <source>
        <dbReference type="Proteomes" id="UP000663508"/>
    </source>
</evidence>
<dbReference type="AlphaFoldDB" id="A0A8H9C8B9"/>
<keyword evidence="4 6" id="KW-0808">Transferase</keyword>
<dbReference type="NCBIfam" id="NF001784">
    <property type="entry name" value="PRK00517.2-1"/>
    <property type="match status" value="1"/>
</dbReference>
<dbReference type="InterPro" id="IPR050078">
    <property type="entry name" value="Ribosomal_L11_MeTrfase_PrmA"/>
</dbReference>
<evidence type="ECO:0000256" key="5">
    <source>
        <dbReference type="ARBA" id="ARBA00022691"/>
    </source>
</evidence>
<comment type="catalytic activity">
    <reaction evidence="6">
        <text>L-lysyl-[protein] + 3 S-adenosyl-L-methionine = N(6),N(6),N(6)-trimethyl-L-lysyl-[protein] + 3 S-adenosyl-L-homocysteine + 3 H(+)</text>
        <dbReference type="Rhea" id="RHEA:54192"/>
        <dbReference type="Rhea" id="RHEA-COMP:9752"/>
        <dbReference type="Rhea" id="RHEA-COMP:13826"/>
        <dbReference type="ChEBI" id="CHEBI:15378"/>
        <dbReference type="ChEBI" id="CHEBI:29969"/>
        <dbReference type="ChEBI" id="CHEBI:57856"/>
        <dbReference type="ChEBI" id="CHEBI:59789"/>
        <dbReference type="ChEBI" id="CHEBI:61961"/>
    </reaction>
</comment>
<evidence type="ECO:0000256" key="6">
    <source>
        <dbReference type="HAMAP-Rule" id="MF_00735"/>
    </source>
</evidence>
<comment type="similarity">
    <text evidence="1 6">Belongs to the methyltransferase superfamily. PrmA family.</text>
</comment>
<keyword evidence="7" id="KW-0687">Ribonucleoprotein</keyword>
<evidence type="ECO:0000256" key="3">
    <source>
        <dbReference type="ARBA" id="ARBA00022603"/>
    </source>
</evidence>
<feature type="binding site" evidence="6">
    <location>
        <position position="254"/>
    </location>
    <ligand>
        <name>S-adenosyl-L-methionine</name>
        <dbReference type="ChEBI" id="CHEBI:59789"/>
    </ligand>
</feature>
<feature type="binding site" evidence="6">
    <location>
        <position position="207"/>
    </location>
    <ligand>
        <name>S-adenosyl-L-methionine</name>
        <dbReference type="ChEBI" id="CHEBI:59789"/>
    </ligand>
</feature>
<evidence type="ECO:0000256" key="1">
    <source>
        <dbReference type="ARBA" id="ARBA00009741"/>
    </source>
</evidence>
<reference evidence="7" key="1">
    <citation type="submission" date="2020-11" db="EMBL/GenBank/DDBJ databases">
        <title>Complete genome sequence of a novel pathogenic Methylobacterium strain isolated from rice in Vietnam.</title>
        <authorList>
            <person name="Lai K."/>
            <person name="Okazaki S."/>
            <person name="Higashi K."/>
            <person name="Mori H."/>
            <person name="Toyoda A."/>
            <person name="Kurokawa K."/>
        </authorList>
    </citation>
    <scope>NUCLEOTIDE SEQUENCE</scope>
    <source>
        <strain evidence="7">VL1</strain>
    </source>
</reference>
<evidence type="ECO:0000256" key="4">
    <source>
        <dbReference type="ARBA" id="ARBA00022679"/>
    </source>
</evidence>
<dbReference type="Pfam" id="PF06325">
    <property type="entry name" value="PrmA"/>
    <property type="match status" value="1"/>
</dbReference>
<dbReference type="EMBL" id="AP024145">
    <property type="protein sequence ID" value="BCM85576.1"/>
    <property type="molecule type" value="Genomic_DNA"/>
</dbReference>
<dbReference type="GO" id="GO:0005840">
    <property type="term" value="C:ribosome"/>
    <property type="evidence" value="ECO:0007669"/>
    <property type="project" value="UniProtKB-KW"/>
</dbReference>
<dbReference type="HAMAP" id="MF_00735">
    <property type="entry name" value="Methyltr_PrmA"/>
    <property type="match status" value="1"/>
</dbReference>
<evidence type="ECO:0000256" key="2">
    <source>
        <dbReference type="ARBA" id="ARBA00022490"/>
    </source>
</evidence>
<dbReference type="KEGG" id="mind:mvi_40370"/>
<keyword evidence="2 6" id="KW-0963">Cytoplasm</keyword>
<comment type="function">
    <text evidence="6">Methylates ribosomal protein L11.</text>
</comment>
<keyword evidence="7" id="KW-0689">Ribosomal protein</keyword>
<comment type="subcellular location">
    <subcellularLocation>
        <location evidence="6">Cytoplasm</location>
    </subcellularLocation>
</comment>
<dbReference type="PANTHER" id="PTHR43648">
    <property type="entry name" value="ELECTRON TRANSFER FLAVOPROTEIN BETA SUBUNIT LYSINE METHYLTRANSFERASE"/>
    <property type="match status" value="1"/>
</dbReference>
<feature type="binding site" evidence="6">
    <location>
        <position position="162"/>
    </location>
    <ligand>
        <name>S-adenosyl-L-methionine</name>
        <dbReference type="ChEBI" id="CHEBI:59789"/>
    </ligand>
</feature>
<dbReference type="GO" id="GO:0005737">
    <property type="term" value="C:cytoplasm"/>
    <property type="evidence" value="ECO:0007669"/>
    <property type="project" value="UniProtKB-SubCell"/>
</dbReference>
<protein>
    <recommendedName>
        <fullName evidence="6">Ribosomal protein L11 methyltransferase</fullName>
        <shortName evidence="6">L11 Mtase</shortName>
        <ecNumber evidence="6">2.1.1.-</ecNumber>
    </recommendedName>
</protein>
<dbReference type="SUPFAM" id="SSF53335">
    <property type="entry name" value="S-adenosyl-L-methionine-dependent methyltransferases"/>
    <property type="match status" value="1"/>
</dbReference>
<gene>
    <name evidence="6 7" type="primary">prmA</name>
    <name evidence="7" type="ORF">mvi_40370</name>
</gene>
<sequence>MPEGRDGAVTAAGADAMGAGMLEGLPPHRPTHVLRLDTSERAARAMTDLIGEVFDPTETAVAAFEAEDGKTWHLEAYFSEEPDEEAVRELIRPILGDAADEAVFAAIDQQDWVRASLEGLKPVRAGRILVHGSHDRGRVQPNDLPIEIEAALAFGTGHHGTTLGCLLALVDEVKRRRPHRVLDVGTGTGILGLAAARLLHTRVIAGDLDPEAVATARTNAAFNGMANLMAFYEAPGLRHPLARVARGYDLVFANILARPLRGLAPSLARAVATDGTLVLSGLIPRDVPGVLSAYAAQGFRLRRRRLIEGWATLELRRGGAAPRPR</sequence>
<keyword evidence="3 6" id="KW-0489">Methyltransferase</keyword>
<keyword evidence="5 6" id="KW-0949">S-adenosyl-L-methionine</keyword>